<dbReference type="InterPro" id="IPR010872">
    <property type="entry name" value="MDMPI_C-term_domain"/>
</dbReference>
<evidence type="ECO:0000313" key="3">
    <source>
        <dbReference type="EMBL" id="QFZ73422.1"/>
    </source>
</evidence>
<keyword evidence="4" id="KW-1185">Reference proteome</keyword>
<dbReference type="PANTHER" id="PTHR40758:SF1">
    <property type="entry name" value="CONSERVED PROTEIN"/>
    <property type="match status" value="1"/>
</dbReference>
<keyword evidence="3" id="KW-0670">Pyruvate</keyword>
<dbReference type="Gene3D" id="1.20.120.450">
    <property type="entry name" value="dinb family like domain"/>
    <property type="match status" value="1"/>
</dbReference>
<dbReference type="InterPro" id="IPR024344">
    <property type="entry name" value="MDMPI_metal-binding"/>
</dbReference>
<protein>
    <submittedName>
        <fullName evidence="3">Maleylpyruvate isomerase family mycothiol-dependent enzyme</fullName>
    </submittedName>
</protein>
<dbReference type="Pfam" id="PF11716">
    <property type="entry name" value="MDMPI_N"/>
    <property type="match status" value="1"/>
</dbReference>
<dbReference type="InterPro" id="IPR034660">
    <property type="entry name" value="DinB/YfiT-like"/>
</dbReference>
<dbReference type="NCBIfam" id="TIGR03083">
    <property type="entry name" value="maleylpyruvate isomerase family mycothiol-dependent enzyme"/>
    <property type="match status" value="1"/>
</dbReference>
<accession>A0A5Q0L8Q5</accession>
<sequence length="254" mass="27713">MTENLDFPTLLQMIDERSAAFRAAITAAPSLDADVPSCPGWKLYDLANHLSEGDRFWAHIVLNTAPGDERPSKDGLAAPGEREALVAWLADSTEQLLAALREAGPDRACWAWWEPLASPHTVAAVARRRVPESMIHTYDAQLASGAPQELPTTEALDAAEEFLATVCTVTTPWPGEPATMDYHTVEGRSWRQTLDAVGSRFTRLTPAEAADSKPTAALHGTASELALLMYMRVPADAVRLEGDARLLQQLQDWD</sequence>
<dbReference type="GO" id="GO:0046872">
    <property type="term" value="F:metal ion binding"/>
    <property type="evidence" value="ECO:0007669"/>
    <property type="project" value="InterPro"/>
</dbReference>
<dbReference type="RefSeq" id="WP_153287784.1">
    <property type="nucleotide sequence ID" value="NZ_CP045643.1"/>
</dbReference>
<proteinExistence type="predicted"/>
<reference evidence="3 4" key="1">
    <citation type="submission" date="2019-10" db="EMBL/GenBank/DDBJ databases">
        <title>A novel species.</title>
        <authorList>
            <person name="Gao J."/>
        </authorList>
    </citation>
    <scope>NUCLEOTIDE SEQUENCE [LARGE SCALE GENOMIC DNA]</scope>
    <source>
        <strain evidence="3 4">QMT-28</strain>
    </source>
</reference>
<organism evidence="3 4">
    <name type="scientific">Streptomyces fagopyri</name>
    <dbReference type="NCBI Taxonomy" id="2662397"/>
    <lineage>
        <taxon>Bacteria</taxon>
        <taxon>Bacillati</taxon>
        <taxon>Actinomycetota</taxon>
        <taxon>Actinomycetes</taxon>
        <taxon>Kitasatosporales</taxon>
        <taxon>Streptomycetaceae</taxon>
        <taxon>Streptomyces</taxon>
    </lineage>
</organism>
<dbReference type="Pfam" id="PF07398">
    <property type="entry name" value="MDMPI_C"/>
    <property type="match status" value="1"/>
</dbReference>
<evidence type="ECO:0000313" key="4">
    <source>
        <dbReference type="Proteomes" id="UP000326179"/>
    </source>
</evidence>
<dbReference type="PANTHER" id="PTHR40758">
    <property type="entry name" value="CONSERVED PROTEIN"/>
    <property type="match status" value="1"/>
</dbReference>
<gene>
    <name evidence="3" type="ORF">GFH48_09280</name>
</gene>
<dbReference type="GO" id="GO:0016853">
    <property type="term" value="F:isomerase activity"/>
    <property type="evidence" value="ECO:0007669"/>
    <property type="project" value="UniProtKB-KW"/>
</dbReference>
<keyword evidence="3" id="KW-0413">Isomerase</keyword>
<name>A0A5Q0L8Q5_9ACTN</name>
<evidence type="ECO:0000259" key="2">
    <source>
        <dbReference type="Pfam" id="PF11716"/>
    </source>
</evidence>
<dbReference type="SUPFAM" id="SSF109854">
    <property type="entry name" value="DinB/YfiT-like putative metalloenzymes"/>
    <property type="match status" value="1"/>
</dbReference>
<feature type="domain" description="Mycothiol-dependent maleylpyruvate isomerase metal-binding" evidence="2">
    <location>
        <begin position="14"/>
        <end position="141"/>
    </location>
</feature>
<dbReference type="EMBL" id="CP045643">
    <property type="protein sequence ID" value="QFZ73422.1"/>
    <property type="molecule type" value="Genomic_DNA"/>
</dbReference>
<dbReference type="Proteomes" id="UP000326179">
    <property type="component" value="Chromosome"/>
</dbReference>
<dbReference type="KEGG" id="sfy:GFH48_09280"/>
<dbReference type="InterPro" id="IPR017517">
    <property type="entry name" value="Maleyloyr_isom"/>
</dbReference>
<evidence type="ECO:0000259" key="1">
    <source>
        <dbReference type="Pfam" id="PF07398"/>
    </source>
</evidence>
<feature type="domain" description="MDMPI C-terminal" evidence="1">
    <location>
        <begin position="155"/>
        <end position="248"/>
    </location>
</feature>
<dbReference type="AlphaFoldDB" id="A0A5Q0L8Q5"/>
<dbReference type="GO" id="GO:0005886">
    <property type="term" value="C:plasma membrane"/>
    <property type="evidence" value="ECO:0007669"/>
    <property type="project" value="TreeGrafter"/>
</dbReference>